<dbReference type="GO" id="GO:0005576">
    <property type="term" value="C:extracellular region"/>
    <property type="evidence" value="ECO:0007669"/>
    <property type="project" value="UniProtKB-SubCell"/>
</dbReference>
<dbReference type="PANTHER" id="PTHR11902:SF1">
    <property type="entry name" value="ENOLASE"/>
    <property type="match status" value="1"/>
</dbReference>
<dbReference type="PIRSF" id="PIRSF001400">
    <property type="entry name" value="Enolase"/>
    <property type="match status" value="1"/>
</dbReference>
<comment type="function">
    <text evidence="9">Catalyzes the reversible conversion of 2-phosphoglycerate (2-PG) into phosphoenolpyruvate (PEP). It is essential for the degradation of carbohydrates via glycolysis.</text>
</comment>
<keyword evidence="9 11" id="KW-0479">Metal-binding</keyword>
<dbReference type="GO" id="GO:0000015">
    <property type="term" value="C:phosphopyruvate hydratase complex"/>
    <property type="evidence" value="ECO:0007669"/>
    <property type="project" value="InterPro"/>
</dbReference>
<comment type="similarity">
    <text evidence="2 9">Belongs to the enolase family.</text>
</comment>
<evidence type="ECO:0000313" key="14">
    <source>
        <dbReference type="EMBL" id="PIS38851.1"/>
    </source>
</evidence>
<comment type="pathway">
    <text evidence="1 9">Carbohydrate degradation; glycolysis; pyruvate from D-glyceraldehyde 3-phosphate: step 4/5.</text>
</comment>
<keyword evidence="8 9" id="KW-0456">Lyase</keyword>
<accession>A0A2M6T0K8</accession>
<dbReference type="PRINTS" id="PR00148">
    <property type="entry name" value="ENOLASE"/>
</dbReference>
<dbReference type="InterPro" id="IPR020811">
    <property type="entry name" value="Enolase_N"/>
</dbReference>
<comment type="caution">
    <text evidence="14">The sequence shown here is derived from an EMBL/GenBank/DDBJ whole genome shotgun (WGS) entry which is preliminary data.</text>
</comment>
<evidence type="ECO:0000256" key="4">
    <source>
        <dbReference type="ARBA" id="ARBA00017068"/>
    </source>
</evidence>
<evidence type="ECO:0000256" key="2">
    <source>
        <dbReference type="ARBA" id="ARBA00009604"/>
    </source>
</evidence>
<feature type="active site" description="Proton acceptor" evidence="9 10">
    <location>
        <position position="335"/>
    </location>
</feature>
<dbReference type="SFLD" id="SFLDS00001">
    <property type="entry name" value="Enolase"/>
    <property type="match status" value="1"/>
</dbReference>
<feature type="binding site" evidence="9">
    <location>
        <position position="163"/>
    </location>
    <ligand>
        <name>(2R)-2-phosphoglycerate</name>
        <dbReference type="ChEBI" id="CHEBI:58289"/>
    </ligand>
</feature>
<evidence type="ECO:0000256" key="3">
    <source>
        <dbReference type="ARBA" id="ARBA00012058"/>
    </source>
</evidence>
<dbReference type="GO" id="GO:0006096">
    <property type="term" value="P:glycolytic process"/>
    <property type="evidence" value="ECO:0007669"/>
    <property type="project" value="UniProtKB-UniRule"/>
</dbReference>
<dbReference type="InterPro" id="IPR029017">
    <property type="entry name" value="Enolase-like_N"/>
</dbReference>
<evidence type="ECO:0000256" key="7">
    <source>
        <dbReference type="ARBA" id="ARBA00023152"/>
    </source>
</evidence>
<feature type="domain" description="Enolase N-terminal" evidence="13">
    <location>
        <begin position="4"/>
        <end position="132"/>
    </location>
</feature>
<evidence type="ECO:0000313" key="15">
    <source>
        <dbReference type="Proteomes" id="UP000229390"/>
    </source>
</evidence>
<dbReference type="GO" id="GO:0000287">
    <property type="term" value="F:magnesium ion binding"/>
    <property type="evidence" value="ECO:0007669"/>
    <property type="project" value="UniProtKB-UniRule"/>
</dbReference>
<feature type="binding site" evidence="9">
    <location>
        <position position="365"/>
    </location>
    <ligand>
        <name>(2R)-2-phosphoglycerate</name>
        <dbReference type="ChEBI" id="CHEBI:58289"/>
    </ligand>
</feature>
<dbReference type="PANTHER" id="PTHR11902">
    <property type="entry name" value="ENOLASE"/>
    <property type="match status" value="1"/>
</dbReference>
<comment type="catalytic activity">
    <reaction evidence="9">
        <text>(2R)-2-phosphoglycerate = phosphoenolpyruvate + H2O</text>
        <dbReference type="Rhea" id="RHEA:10164"/>
        <dbReference type="ChEBI" id="CHEBI:15377"/>
        <dbReference type="ChEBI" id="CHEBI:58289"/>
        <dbReference type="ChEBI" id="CHEBI:58702"/>
        <dbReference type="EC" id="4.2.1.11"/>
    </reaction>
</comment>
<dbReference type="Pfam" id="PF03952">
    <property type="entry name" value="Enolase_N"/>
    <property type="match status" value="1"/>
</dbReference>
<dbReference type="GO" id="GO:0004634">
    <property type="term" value="F:phosphopyruvate hydratase activity"/>
    <property type="evidence" value="ECO:0007669"/>
    <property type="project" value="UniProtKB-UniRule"/>
</dbReference>
<evidence type="ECO:0000256" key="1">
    <source>
        <dbReference type="ARBA" id="ARBA00005031"/>
    </source>
</evidence>
<evidence type="ECO:0000259" key="13">
    <source>
        <dbReference type="SMART" id="SM01193"/>
    </source>
</evidence>
<feature type="domain" description="Enolase C-terminal TIM barrel" evidence="12">
    <location>
        <begin position="139"/>
        <end position="414"/>
    </location>
</feature>
<dbReference type="SUPFAM" id="SSF54826">
    <property type="entry name" value="Enolase N-terminal domain-like"/>
    <property type="match status" value="1"/>
</dbReference>
<keyword evidence="14" id="KW-0670">Pyruvate</keyword>
<comment type="cofactor">
    <cofactor evidence="9">
        <name>Mg(2+)</name>
        <dbReference type="ChEBI" id="CHEBI:18420"/>
    </cofactor>
    <text evidence="9">Binds a second Mg(2+) ion via substrate during catalysis.</text>
</comment>
<feature type="binding site" evidence="9">
    <location>
        <position position="364"/>
    </location>
    <ligand>
        <name>(2R)-2-phosphoglycerate</name>
        <dbReference type="ChEBI" id="CHEBI:58289"/>
    </ligand>
</feature>
<dbReference type="AlphaFoldDB" id="A0A2M6T0K8"/>
<dbReference type="GO" id="GO:0009986">
    <property type="term" value="C:cell surface"/>
    <property type="evidence" value="ECO:0007669"/>
    <property type="project" value="UniProtKB-SubCell"/>
</dbReference>
<dbReference type="UniPathway" id="UPA00109">
    <property type="reaction ID" value="UER00187"/>
</dbReference>
<comment type="subcellular location">
    <subcellularLocation>
        <location evidence="9">Cytoplasm</location>
    </subcellularLocation>
    <subcellularLocation>
        <location evidence="9">Secreted</location>
    </subcellularLocation>
    <subcellularLocation>
        <location evidence="9">Cell surface</location>
    </subcellularLocation>
    <text evidence="9">Fractions of enolase are present in both the cytoplasm and on the cell surface.</text>
</comment>
<dbReference type="EMBL" id="PEYE01000027">
    <property type="protein sequence ID" value="PIS38851.1"/>
    <property type="molecule type" value="Genomic_DNA"/>
</dbReference>
<feature type="binding site" evidence="9 11">
    <location>
        <position position="310"/>
    </location>
    <ligand>
        <name>Mg(2+)</name>
        <dbReference type="ChEBI" id="CHEBI:18420"/>
    </ligand>
</feature>
<dbReference type="SMART" id="SM01192">
    <property type="entry name" value="Enolase_C"/>
    <property type="match status" value="1"/>
</dbReference>
<dbReference type="Pfam" id="PF00113">
    <property type="entry name" value="Enolase_C"/>
    <property type="match status" value="1"/>
</dbReference>
<keyword evidence="7 9" id="KW-0324">Glycolysis</keyword>
<keyword evidence="5 9" id="KW-0964">Secreted</keyword>
<dbReference type="CDD" id="cd03313">
    <property type="entry name" value="enolase"/>
    <property type="match status" value="1"/>
</dbReference>
<evidence type="ECO:0000256" key="6">
    <source>
        <dbReference type="ARBA" id="ARBA00022842"/>
    </source>
</evidence>
<dbReference type="Gene3D" id="3.20.20.120">
    <property type="entry name" value="Enolase-like C-terminal domain"/>
    <property type="match status" value="1"/>
</dbReference>
<keyword evidence="9" id="KW-0963">Cytoplasm</keyword>
<dbReference type="InterPro" id="IPR000941">
    <property type="entry name" value="Enolase"/>
</dbReference>
<evidence type="ECO:0000256" key="9">
    <source>
        <dbReference type="HAMAP-Rule" id="MF_00318"/>
    </source>
</evidence>
<feature type="active site" description="Proton donor" evidence="9 10">
    <location>
        <position position="206"/>
    </location>
</feature>
<dbReference type="SFLD" id="SFLDG00178">
    <property type="entry name" value="enolase"/>
    <property type="match status" value="1"/>
</dbReference>
<organism evidence="14 15">
    <name type="scientific">Candidatus Nealsonbacteria bacterium CG08_land_8_20_14_0_20_43_11</name>
    <dbReference type="NCBI Taxonomy" id="1974706"/>
    <lineage>
        <taxon>Bacteria</taxon>
        <taxon>Candidatus Nealsoniibacteriota</taxon>
    </lineage>
</organism>
<dbReference type="InterPro" id="IPR020810">
    <property type="entry name" value="Enolase_C"/>
</dbReference>
<keyword evidence="6 9" id="KW-0460">Magnesium</keyword>
<comment type="cofactor">
    <cofactor evidence="11">
        <name>Mg(2+)</name>
        <dbReference type="ChEBI" id="CHEBI:18420"/>
    </cofactor>
    <text evidence="11">Mg(2+) is required for catalysis and for stabilizing the dimer.</text>
</comment>
<feature type="binding site" evidence="9 11">
    <location>
        <position position="242"/>
    </location>
    <ligand>
        <name>Mg(2+)</name>
        <dbReference type="ChEBI" id="CHEBI:18420"/>
    </ligand>
</feature>
<dbReference type="EC" id="4.2.1.11" evidence="3 9"/>
<dbReference type="InterPro" id="IPR036849">
    <property type="entry name" value="Enolase-like_C_sf"/>
</dbReference>
<dbReference type="SMART" id="SM01193">
    <property type="entry name" value="Enolase_N"/>
    <property type="match status" value="1"/>
</dbReference>
<dbReference type="SUPFAM" id="SSF51604">
    <property type="entry name" value="Enolase C-terminal domain-like"/>
    <property type="match status" value="1"/>
</dbReference>
<dbReference type="Gene3D" id="3.30.390.10">
    <property type="entry name" value="Enolase-like, N-terminal domain"/>
    <property type="match status" value="1"/>
</dbReference>
<sequence length="428" mass="46817">MSAIKTIKAREILDSKGTPTVEADLTTDLGTFSASVPSGVSTGKNEAVELRDGGKRYFGKGVLKAVAIINEAIAPRLVGESAADQGKIDWILRELDGTENKSKLGANSILAISLAVCRAGAAEKGLLLYQYLADLAGTVPSLPQPCFLIIEGGKHAGNKLAFQEFMVCPEAESFQERLRKGAEIYEVLRLILEKEKGKLATNVGLEGGFSVPCLKTTEEALDLIKRAIKKAGYQKETKIILDAAATTFFKNKRYQLEGKKLSREKLLEFYGRLIKKYPLMGIEDAFSEEDNEGFQLMTQKFGKKLLVVGDDFLTTNVKRIQNAQAISAGNALILKPNQAGTVSETISAAKEALKNNWQVFVKHRSGETNDDFIADLAVGLGTGWIMAGAPARGERVAKYNRLLRIEGEMDNSKISLCKYRSKMQNDKR</sequence>
<evidence type="ECO:0000256" key="10">
    <source>
        <dbReference type="PIRSR" id="PIRSR001400-1"/>
    </source>
</evidence>
<feature type="binding site" evidence="9">
    <location>
        <position position="335"/>
    </location>
    <ligand>
        <name>(2R)-2-phosphoglycerate</name>
        <dbReference type="ChEBI" id="CHEBI:58289"/>
    </ligand>
</feature>
<name>A0A2M6T0K8_9BACT</name>
<proteinExistence type="inferred from homology"/>
<evidence type="ECO:0000256" key="5">
    <source>
        <dbReference type="ARBA" id="ARBA00022525"/>
    </source>
</evidence>
<reference evidence="15" key="1">
    <citation type="submission" date="2017-09" db="EMBL/GenBank/DDBJ databases">
        <title>Depth-based differentiation of microbial function through sediment-hosted aquifers and enrichment of novel symbionts in the deep terrestrial subsurface.</title>
        <authorList>
            <person name="Probst A.J."/>
            <person name="Ladd B."/>
            <person name="Jarett J.K."/>
            <person name="Geller-Mcgrath D.E."/>
            <person name="Sieber C.M.K."/>
            <person name="Emerson J.B."/>
            <person name="Anantharaman K."/>
            <person name="Thomas B.C."/>
            <person name="Malmstrom R."/>
            <person name="Stieglmeier M."/>
            <person name="Klingl A."/>
            <person name="Woyke T."/>
            <person name="Ryan C.M."/>
            <person name="Banfield J.F."/>
        </authorList>
    </citation>
    <scope>NUCLEOTIDE SEQUENCE [LARGE SCALE GENOMIC DNA]</scope>
</reference>
<dbReference type="SFLD" id="SFLDF00002">
    <property type="entry name" value="enolase"/>
    <property type="match status" value="1"/>
</dbReference>
<dbReference type="HAMAP" id="MF_00318">
    <property type="entry name" value="Enolase"/>
    <property type="match status" value="1"/>
</dbReference>
<evidence type="ECO:0000256" key="11">
    <source>
        <dbReference type="PIRSR" id="PIRSR001400-3"/>
    </source>
</evidence>
<evidence type="ECO:0000259" key="12">
    <source>
        <dbReference type="SMART" id="SM01192"/>
    </source>
</evidence>
<evidence type="ECO:0000256" key="8">
    <source>
        <dbReference type="ARBA" id="ARBA00023239"/>
    </source>
</evidence>
<comment type="caution">
    <text evidence="9">Lacks conserved residue(s) required for the propagation of feature annotation.</text>
</comment>
<dbReference type="NCBIfam" id="TIGR01060">
    <property type="entry name" value="eno"/>
    <property type="match status" value="1"/>
</dbReference>
<dbReference type="Proteomes" id="UP000229390">
    <property type="component" value="Unassembled WGS sequence"/>
</dbReference>
<protein>
    <recommendedName>
        <fullName evidence="4 9">Enolase</fullName>
        <ecNumber evidence="3 9">4.2.1.11</ecNumber>
    </recommendedName>
    <alternativeName>
        <fullName evidence="9">2-phospho-D-glycerate hydro-lyase</fullName>
    </alternativeName>
    <alternativeName>
        <fullName evidence="9">2-phosphoglycerate dehydratase</fullName>
    </alternativeName>
</protein>
<feature type="binding site" evidence="9 11">
    <location>
        <position position="283"/>
    </location>
    <ligand>
        <name>Mg(2+)</name>
        <dbReference type="ChEBI" id="CHEBI:18420"/>
    </ligand>
</feature>
<gene>
    <name evidence="9" type="primary">eno</name>
    <name evidence="14" type="ORF">COT34_01555</name>
</gene>